<dbReference type="PANTHER" id="PTHR33976:SF8">
    <property type="entry name" value="OS07G0645000 PROTEIN"/>
    <property type="match status" value="1"/>
</dbReference>
<feature type="signal peptide" evidence="1">
    <location>
        <begin position="1"/>
        <end position="22"/>
    </location>
</feature>
<organism evidence="3 4">
    <name type="scientific">Ensete ventricosum</name>
    <name type="common">Abyssinian banana</name>
    <name type="synonym">Musa ensete</name>
    <dbReference type="NCBI Taxonomy" id="4639"/>
    <lineage>
        <taxon>Eukaryota</taxon>
        <taxon>Viridiplantae</taxon>
        <taxon>Streptophyta</taxon>
        <taxon>Embryophyta</taxon>
        <taxon>Tracheophyta</taxon>
        <taxon>Spermatophyta</taxon>
        <taxon>Magnoliopsida</taxon>
        <taxon>Liliopsida</taxon>
        <taxon>Zingiberales</taxon>
        <taxon>Musaceae</taxon>
        <taxon>Ensete</taxon>
    </lineage>
</organism>
<gene>
    <name evidence="3" type="ORF">OPV22_019735</name>
</gene>
<protein>
    <recommendedName>
        <fullName evidence="2">Uncharacterized GPI-anchored protein At5g19230-like domain-containing protein</fullName>
    </recommendedName>
</protein>
<sequence length="195" mass="20757">MGLRISLSSCFLLIVLLHSARSDDTTSQLLKGINDYRVSLNLSQLTANENADCLAEQLASAYKGLDCTNTTGSDTVPGTEQQFSNFPDFLSHCHLNATVTRDGSIMPACVPGLDPQLVLANFTESQYNQNLNDSSYVGIGTADEGNWVVVVLTTNTPAGNYAPATADTGAASVVSVADRRFAMLLLLGFFVVLIS</sequence>
<keyword evidence="1" id="KW-0732">Signal</keyword>
<proteinExistence type="predicted"/>
<feature type="domain" description="Uncharacterized GPI-anchored protein At5g19230-like" evidence="2">
    <location>
        <begin position="27"/>
        <end position="152"/>
    </location>
</feature>
<feature type="chain" id="PRO_5043586205" description="Uncharacterized GPI-anchored protein At5g19230-like domain-containing protein" evidence="1">
    <location>
        <begin position="23"/>
        <end position="195"/>
    </location>
</feature>
<name>A0AAV8QNF9_ENSVE</name>
<dbReference type="InterPro" id="IPR045285">
    <property type="entry name" value="At5g19230-like"/>
</dbReference>
<evidence type="ECO:0000313" key="3">
    <source>
        <dbReference type="EMBL" id="KAJ8476008.1"/>
    </source>
</evidence>
<accession>A0AAV8QNF9</accession>
<evidence type="ECO:0000259" key="2">
    <source>
        <dbReference type="Pfam" id="PF25884"/>
    </source>
</evidence>
<keyword evidence="4" id="KW-1185">Reference proteome</keyword>
<dbReference type="Proteomes" id="UP001222027">
    <property type="component" value="Unassembled WGS sequence"/>
</dbReference>
<dbReference type="PANTHER" id="PTHR33976">
    <property type="entry name" value="OS07G0645000 PROTEIN"/>
    <property type="match status" value="1"/>
</dbReference>
<dbReference type="Pfam" id="PF25884">
    <property type="entry name" value="At5g19230"/>
    <property type="match status" value="1"/>
</dbReference>
<evidence type="ECO:0000313" key="4">
    <source>
        <dbReference type="Proteomes" id="UP001222027"/>
    </source>
</evidence>
<dbReference type="AlphaFoldDB" id="A0AAV8QNF9"/>
<dbReference type="InterPro" id="IPR059083">
    <property type="entry name" value="At5g19230_dom"/>
</dbReference>
<comment type="caution">
    <text evidence="3">The sequence shown here is derived from an EMBL/GenBank/DDBJ whole genome shotgun (WGS) entry which is preliminary data.</text>
</comment>
<reference evidence="3 4" key="1">
    <citation type="submission" date="2022-12" db="EMBL/GenBank/DDBJ databases">
        <title>Chromosome-scale assembly of the Ensete ventricosum genome.</title>
        <authorList>
            <person name="Dussert Y."/>
            <person name="Stocks J."/>
            <person name="Wendawek A."/>
            <person name="Woldeyes F."/>
            <person name="Nichols R.A."/>
            <person name="Borrell J.S."/>
        </authorList>
    </citation>
    <scope>NUCLEOTIDE SEQUENCE [LARGE SCALE GENOMIC DNA]</scope>
    <source>
        <strain evidence="4">cv. Maze</strain>
        <tissue evidence="3">Seeds</tissue>
    </source>
</reference>
<evidence type="ECO:0000256" key="1">
    <source>
        <dbReference type="SAM" id="SignalP"/>
    </source>
</evidence>
<dbReference type="EMBL" id="JAQQAF010000006">
    <property type="protein sequence ID" value="KAJ8476008.1"/>
    <property type="molecule type" value="Genomic_DNA"/>
</dbReference>